<reference evidence="3" key="1">
    <citation type="submission" date="2022-12" db="EMBL/GenBank/DDBJ databases">
        <title>Reference genome sequencing for broad-spectrum identification of bacterial and archaeal isolates by mass spectrometry.</title>
        <authorList>
            <person name="Sekiguchi Y."/>
            <person name="Tourlousse D.M."/>
        </authorList>
    </citation>
    <scope>NUCLEOTIDE SEQUENCE</scope>
    <source>
        <strain evidence="3">LLR39Z86</strain>
    </source>
</reference>
<protein>
    <submittedName>
        <fullName evidence="3">Uncharacterized protein</fullName>
    </submittedName>
</protein>
<proteinExistence type="predicted"/>
<accession>A0A9W6LGK7</accession>
<sequence length="500" mass="53261">MNPQDDVATVFAEARPDDPPPGTALDIKQVMRDGYRARRRNRAAVAGAAAAGVCAVAVVLAFSVTGLPGPDTEERQQLPAADFGFDPALAGYPSDTWDWGVAQPELQEAANDVLGGLAVEAGFVDAAALEYDMPSQDAVEAEMAEQDLGYFGALSELGYLNHPLQFSDWNTPGNAGQVQLRGYVARDGDEEADRSSFTVTAMQPGGWTAEPGPTGEDVFPQHLLGDEASWSETAPEFTSEDLDDGRTLIVADHGCALEAVVVYPNASALKSTWDVDCEGQGRDLTVEQLSAAMLAMPQIEYDTSELRPITGLVEVPPGWPYSEDWETEAAPDADASIDAATAVLDGAFPGVELTSFQPNQADPGYSGRRAYAADYKMPFEDASGYPVHAHVRYYLPGGWLPGLPPEGSSAEAYLLNCGGPGDDKDDVCEETEVDGRMVVTRSWGLGDSVSTWVAVYDPAGWAVEFNTMAEGDVDGYAHGDLVALAASLPAPVYDPQEYER</sequence>
<keyword evidence="4" id="KW-1185">Reference proteome</keyword>
<keyword evidence="2" id="KW-0812">Transmembrane</keyword>
<feature type="region of interest" description="Disordered" evidence="1">
    <location>
        <begin position="1"/>
        <end position="23"/>
    </location>
</feature>
<feature type="transmembrane region" description="Helical" evidence="2">
    <location>
        <begin position="43"/>
        <end position="67"/>
    </location>
</feature>
<keyword evidence="2" id="KW-0472">Membrane</keyword>
<name>A0A9W6LGK7_9ACTN</name>
<dbReference type="EMBL" id="BSDT01000001">
    <property type="protein sequence ID" value="GLI43092.1"/>
    <property type="molecule type" value="Genomic_DNA"/>
</dbReference>
<evidence type="ECO:0000256" key="1">
    <source>
        <dbReference type="SAM" id="MobiDB-lite"/>
    </source>
</evidence>
<organism evidence="3 4">
    <name type="scientific">Glycomyces algeriensis</name>
    <dbReference type="NCBI Taxonomy" id="256037"/>
    <lineage>
        <taxon>Bacteria</taxon>
        <taxon>Bacillati</taxon>
        <taxon>Actinomycetota</taxon>
        <taxon>Actinomycetes</taxon>
        <taxon>Glycomycetales</taxon>
        <taxon>Glycomycetaceae</taxon>
        <taxon>Glycomyces</taxon>
    </lineage>
</organism>
<dbReference type="RefSeq" id="WP_270113422.1">
    <property type="nucleotide sequence ID" value="NZ_BAAAOL010000017.1"/>
</dbReference>
<dbReference type="AlphaFoldDB" id="A0A9W6LGK7"/>
<evidence type="ECO:0000313" key="3">
    <source>
        <dbReference type="EMBL" id="GLI43092.1"/>
    </source>
</evidence>
<evidence type="ECO:0000313" key="4">
    <source>
        <dbReference type="Proteomes" id="UP001144313"/>
    </source>
</evidence>
<evidence type="ECO:0000256" key="2">
    <source>
        <dbReference type="SAM" id="Phobius"/>
    </source>
</evidence>
<keyword evidence="2" id="KW-1133">Transmembrane helix</keyword>
<gene>
    <name evidence="3" type="ORF">GALLR39Z86_29420</name>
</gene>
<dbReference type="Proteomes" id="UP001144313">
    <property type="component" value="Unassembled WGS sequence"/>
</dbReference>
<comment type="caution">
    <text evidence="3">The sequence shown here is derived from an EMBL/GenBank/DDBJ whole genome shotgun (WGS) entry which is preliminary data.</text>
</comment>